<dbReference type="GO" id="GO:0016973">
    <property type="term" value="P:poly(A)+ mRNA export from nucleus"/>
    <property type="evidence" value="ECO:0007669"/>
    <property type="project" value="TreeGrafter"/>
</dbReference>
<dbReference type="SUPFAM" id="SSF54928">
    <property type="entry name" value="RNA-binding domain, RBD"/>
    <property type="match status" value="1"/>
</dbReference>
<dbReference type="GO" id="GO:0005737">
    <property type="term" value="C:cytoplasm"/>
    <property type="evidence" value="ECO:0007669"/>
    <property type="project" value="InterPro"/>
</dbReference>
<evidence type="ECO:0000256" key="9">
    <source>
        <dbReference type="SAM" id="MobiDB-lite"/>
    </source>
</evidence>
<dbReference type="Pfam" id="PF09162">
    <property type="entry name" value="Tap-RNA_bind"/>
    <property type="match status" value="1"/>
</dbReference>
<dbReference type="KEGG" id="cvn:111130413"/>
<feature type="compositionally biased region" description="Basic residues" evidence="9">
    <location>
        <begin position="33"/>
        <end position="43"/>
    </location>
</feature>
<comment type="similarity">
    <text evidence="2">Belongs to the NXF family.</text>
</comment>
<dbReference type="AlphaFoldDB" id="A0A8B8DZ05"/>
<dbReference type="PROSITE" id="PS50177">
    <property type="entry name" value="NTF2_DOMAIN"/>
    <property type="match status" value="1"/>
</dbReference>
<feature type="compositionally biased region" description="Low complexity" evidence="9">
    <location>
        <begin position="115"/>
        <end position="124"/>
    </location>
</feature>
<evidence type="ECO:0000313" key="13">
    <source>
        <dbReference type="RefSeq" id="XP_022333190.1"/>
    </source>
</evidence>
<evidence type="ECO:0000256" key="2">
    <source>
        <dbReference type="ARBA" id="ARBA00009285"/>
    </source>
</evidence>
<keyword evidence="6" id="KW-0509">mRNA transport</keyword>
<dbReference type="GeneID" id="111130413"/>
<keyword evidence="7" id="KW-0694">RNA-binding</keyword>
<dbReference type="PROSITE" id="PS51281">
    <property type="entry name" value="TAP_C"/>
    <property type="match status" value="1"/>
</dbReference>
<dbReference type="GO" id="GO:0003723">
    <property type="term" value="F:RNA binding"/>
    <property type="evidence" value="ECO:0007669"/>
    <property type="project" value="UniProtKB-KW"/>
</dbReference>
<keyword evidence="3" id="KW-0813">Transport</keyword>
<dbReference type="FunFam" id="1.10.8.10:FF:000018">
    <property type="entry name" value="Nuclear RNA export factor 1"/>
    <property type="match status" value="1"/>
</dbReference>
<evidence type="ECO:0000256" key="7">
    <source>
        <dbReference type="ARBA" id="ARBA00022884"/>
    </source>
</evidence>
<dbReference type="InterPro" id="IPR005637">
    <property type="entry name" value="TAP_C_dom"/>
</dbReference>
<dbReference type="InterPro" id="IPR032710">
    <property type="entry name" value="NTF2-like_dom_sf"/>
</dbReference>
<reference evidence="13" key="1">
    <citation type="submission" date="2025-08" db="UniProtKB">
        <authorList>
            <consortium name="RefSeq"/>
        </authorList>
    </citation>
    <scope>IDENTIFICATION</scope>
    <source>
        <tissue evidence="13">Whole sample</tissue>
    </source>
</reference>
<dbReference type="InterPro" id="IPR001611">
    <property type="entry name" value="Leu-rich_rpt"/>
</dbReference>
<dbReference type="Pfam" id="PF24048">
    <property type="entry name" value="LRR_NXF1-5"/>
    <property type="match status" value="1"/>
</dbReference>
<dbReference type="SUPFAM" id="SSF52058">
    <property type="entry name" value="L domain-like"/>
    <property type="match status" value="1"/>
</dbReference>
<dbReference type="FunFam" id="3.10.450.50:FF:000004">
    <property type="entry name" value="Nuclear RNA export factor 1"/>
    <property type="match status" value="1"/>
</dbReference>
<evidence type="ECO:0000313" key="12">
    <source>
        <dbReference type="Proteomes" id="UP000694844"/>
    </source>
</evidence>
<dbReference type="InterPro" id="IPR032675">
    <property type="entry name" value="LRR_dom_sf"/>
</dbReference>
<feature type="compositionally biased region" description="Basic and acidic residues" evidence="9">
    <location>
        <begin position="11"/>
        <end position="24"/>
    </location>
</feature>
<dbReference type="InterPro" id="IPR030217">
    <property type="entry name" value="NXF_fam"/>
</dbReference>
<feature type="region of interest" description="Disordered" evidence="9">
    <location>
        <begin position="582"/>
        <end position="614"/>
    </location>
</feature>
<dbReference type="InterPro" id="IPR018222">
    <property type="entry name" value="Nuclear_transport_factor_2_euk"/>
</dbReference>
<dbReference type="InterPro" id="IPR057125">
    <property type="entry name" value="NXF1/2/3/5-like_LRR"/>
</dbReference>
<evidence type="ECO:0000259" key="11">
    <source>
        <dbReference type="PROSITE" id="PS51281"/>
    </source>
</evidence>
<dbReference type="GO" id="GO:0005635">
    <property type="term" value="C:nuclear envelope"/>
    <property type="evidence" value="ECO:0007669"/>
    <property type="project" value="UniProtKB-ARBA"/>
</dbReference>
<proteinExistence type="inferred from homology"/>
<evidence type="ECO:0000256" key="8">
    <source>
        <dbReference type="ARBA" id="ARBA00023242"/>
    </source>
</evidence>
<feature type="domain" description="TAP-C" evidence="11">
    <location>
        <begin position="614"/>
        <end position="668"/>
    </location>
</feature>
<dbReference type="SMART" id="SM00804">
    <property type="entry name" value="TAP_C"/>
    <property type="match status" value="1"/>
</dbReference>
<name>A0A8B8DZ05_CRAVI</name>
<dbReference type="Proteomes" id="UP000694844">
    <property type="component" value="Chromosome 4"/>
</dbReference>
<dbReference type="InterPro" id="IPR015245">
    <property type="entry name" value="Tap_RNA-bd"/>
</dbReference>
<dbReference type="SUPFAM" id="SSF54427">
    <property type="entry name" value="NTF2-like"/>
    <property type="match status" value="1"/>
</dbReference>
<dbReference type="InterPro" id="IPR012677">
    <property type="entry name" value="Nucleotide-bd_a/b_plait_sf"/>
</dbReference>
<evidence type="ECO:0000256" key="1">
    <source>
        <dbReference type="ARBA" id="ARBA00004642"/>
    </source>
</evidence>
<dbReference type="Gene3D" id="3.80.10.10">
    <property type="entry name" value="Ribonuclease Inhibitor"/>
    <property type="match status" value="1"/>
</dbReference>
<organism evidence="12 13">
    <name type="scientific">Crassostrea virginica</name>
    <name type="common">Eastern oyster</name>
    <dbReference type="NCBI Taxonomy" id="6565"/>
    <lineage>
        <taxon>Eukaryota</taxon>
        <taxon>Metazoa</taxon>
        <taxon>Spiralia</taxon>
        <taxon>Lophotrochozoa</taxon>
        <taxon>Mollusca</taxon>
        <taxon>Bivalvia</taxon>
        <taxon>Autobranchia</taxon>
        <taxon>Pteriomorphia</taxon>
        <taxon>Ostreida</taxon>
        <taxon>Ostreoidea</taxon>
        <taxon>Ostreidae</taxon>
        <taxon>Crassostrea</taxon>
    </lineage>
</organism>
<dbReference type="PANTHER" id="PTHR10662">
    <property type="entry name" value="NUCLEAR RNA EXPORT FACTOR"/>
    <property type="match status" value="1"/>
</dbReference>
<dbReference type="InterPro" id="IPR035979">
    <property type="entry name" value="RBD_domain_sf"/>
</dbReference>
<evidence type="ECO:0000259" key="10">
    <source>
        <dbReference type="PROSITE" id="PS50177"/>
    </source>
</evidence>
<dbReference type="Pfam" id="PF03943">
    <property type="entry name" value="TAP_C"/>
    <property type="match status" value="1"/>
</dbReference>
<dbReference type="InterPro" id="IPR009060">
    <property type="entry name" value="UBA-like_sf"/>
</dbReference>
<dbReference type="Pfam" id="PF22602">
    <property type="entry name" value="NXF_NTF2"/>
    <property type="match status" value="1"/>
</dbReference>
<dbReference type="CDD" id="cd14342">
    <property type="entry name" value="UBA_TAP-C"/>
    <property type="match status" value="1"/>
</dbReference>
<accession>A0A8B8DZ05</accession>
<keyword evidence="4" id="KW-0433">Leucine-rich repeat</keyword>
<sequence>MSNFSVTTGRDGSRSFGEHDDRWSDSGSSHGGGKQRNRGRGNRTFHGGYSGGRGGRYSQGGYQNRGGGGGGRYSRPRGRGRGGPNPRSRLIDTDGDFSMGDEQGPSTRPRYSPYGVSNRNSAGRGRNRNDDGDQFSRMQRMGIPITDSDSPQWFKVIIPYGKKGGKDFILKSLTERLNVPFKPVNFHFEQEKAVFFVQEKQEANAIRSQDKKIQLPNGFKMIVLVKPSPPPVSEINNEALEKLKVCMSARYDPATKALNLSCLAKDQSLAAENLFMALSRRSVMTSVIKVIEENIPELEELDLSDNRLISLETLRDLPQKALNVKKLNLGKNRLSHIDELRKIQDWKLEHLMLEGNDVCDKFRDNNAYISAVRKKFPKVLTLDGQTLPPPITFDLETSSELPAVKGSFFISDSIQSSTVNFLKAFFTLYDSDNRQPLMEAYNEEALFSLSVSKNPNIEYTQPKVNNYLQESRNFIKMGKDSQGTARKNKLLKRGKINIVAQLCDLPSTTHDYNSFIVDVDHSSDNLRSFVVEGVFKETEGKSDRPPIRAFSRRFVTVPHGAGMNIINDMLTITNASREQIQKAFKHPAPTPSSSPVPEASPSAPFSQTPSTYTPEQQQMIQQFAAQSGMNHGWSIKCLEQNGWNYEKSGEIFLELQKQNKIPPEAFTK</sequence>
<dbReference type="Gene3D" id="3.10.450.50">
    <property type="match status" value="1"/>
</dbReference>
<dbReference type="Gene3D" id="1.10.8.10">
    <property type="entry name" value="DNA helicase RuvA subunit, C-terminal domain"/>
    <property type="match status" value="1"/>
</dbReference>
<feature type="domain" description="NTF2" evidence="10">
    <location>
        <begin position="417"/>
        <end position="572"/>
    </location>
</feature>
<evidence type="ECO:0000256" key="4">
    <source>
        <dbReference type="ARBA" id="ARBA00022614"/>
    </source>
</evidence>
<feature type="compositionally biased region" description="Low complexity" evidence="9">
    <location>
        <begin position="595"/>
        <end position="606"/>
    </location>
</feature>
<dbReference type="OrthoDB" id="25872at2759"/>
<keyword evidence="12" id="KW-1185">Reference proteome</keyword>
<keyword evidence="5" id="KW-0677">Repeat</keyword>
<evidence type="ECO:0000256" key="5">
    <source>
        <dbReference type="ARBA" id="ARBA00022737"/>
    </source>
</evidence>
<evidence type="ECO:0000256" key="3">
    <source>
        <dbReference type="ARBA" id="ARBA00022448"/>
    </source>
</evidence>
<dbReference type="Gene3D" id="3.30.70.330">
    <property type="match status" value="1"/>
</dbReference>
<evidence type="ECO:0000256" key="6">
    <source>
        <dbReference type="ARBA" id="ARBA00022816"/>
    </source>
</evidence>
<dbReference type="RefSeq" id="XP_022333190.1">
    <property type="nucleotide sequence ID" value="XM_022477482.1"/>
</dbReference>
<dbReference type="GO" id="GO:0005654">
    <property type="term" value="C:nucleoplasm"/>
    <property type="evidence" value="ECO:0007669"/>
    <property type="project" value="UniProtKB-SubCell"/>
</dbReference>
<comment type="subcellular location">
    <subcellularLocation>
        <location evidence="1">Nucleus</location>
        <location evidence="1">Nucleoplasm</location>
    </subcellularLocation>
</comment>
<keyword evidence="8" id="KW-0539">Nucleus</keyword>
<dbReference type="FunFam" id="3.80.10.10:FF:000384">
    <property type="entry name" value="Nuclear RNA export factor 1"/>
    <property type="match status" value="1"/>
</dbReference>
<gene>
    <name evidence="13" type="primary">LOC111130413</name>
</gene>
<feature type="region of interest" description="Disordered" evidence="9">
    <location>
        <begin position="1"/>
        <end position="136"/>
    </location>
</feature>
<feature type="compositionally biased region" description="Gly residues" evidence="9">
    <location>
        <begin position="48"/>
        <end position="72"/>
    </location>
</feature>
<dbReference type="SUPFAM" id="SSF46934">
    <property type="entry name" value="UBA-like"/>
    <property type="match status" value="1"/>
</dbReference>
<dbReference type="InterPro" id="IPR002075">
    <property type="entry name" value="NTF2_dom"/>
</dbReference>
<dbReference type="PROSITE" id="PS51450">
    <property type="entry name" value="LRR"/>
    <property type="match status" value="2"/>
</dbReference>
<feature type="compositionally biased region" description="Polar residues" evidence="9">
    <location>
        <begin position="1"/>
        <end position="10"/>
    </location>
</feature>
<dbReference type="PANTHER" id="PTHR10662:SF22">
    <property type="entry name" value="NUCLEAR RNA EXPORT FACTOR 1"/>
    <property type="match status" value="1"/>
</dbReference>
<protein>
    <submittedName>
        <fullName evidence="13">Nuclear RNA export factor 1-like</fullName>
    </submittedName>
</protein>